<accession>A0AAN5D2E6</accession>
<keyword evidence="3" id="KW-1185">Reference proteome</keyword>
<proteinExistence type="predicted"/>
<dbReference type="Proteomes" id="UP001328107">
    <property type="component" value="Unassembled WGS sequence"/>
</dbReference>
<feature type="region of interest" description="Disordered" evidence="1">
    <location>
        <begin position="67"/>
        <end position="94"/>
    </location>
</feature>
<evidence type="ECO:0000313" key="3">
    <source>
        <dbReference type="Proteomes" id="UP001328107"/>
    </source>
</evidence>
<sequence length="94" mass="10565">RAIASSFLMESSVIKGSGSAHLLHGLFEALGLSAKWIDERNFRQRTCEENMGTISQHLTDLSAIHDEERTYISESEKEPNDTDTDDYNDTDKTS</sequence>
<name>A0AAN5D2E6_9BILA</name>
<dbReference type="EMBL" id="BTRK01000005">
    <property type="protein sequence ID" value="GMR55626.1"/>
    <property type="molecule type" value="Genomic_DNA"/>
</dbReference>
<comment type="caution">
    <text evidence="2">The sequence shown here is derived from an EMBL/GenBank/DDBJ whole genome shotgun (WGS) entry which is preliminary data.</text>
</comment>
<evidence type="ECO:0000256" key="1">
    <source>
        <dbReference type="SAM" id="MobiDB-lite"/>
    </source>
</evidence>
<organism evidence="2 3">
    <name type="scientific">Pristionchus mayeri</name>
    <dbReference type="NCBI Taxonomy" id="1317129"/>
    <lineage>
        <taxon>Eukaryota</taxon>
        <taxon>Metazoa</taxon>
        <taxon>Ecdysozoa</taxon>
        <taxon>Nematoda</taxon>
        <taxon>Chromadorea</taxon>
        <taxon>Rhabditida</taxon>
        <taxon>Rhabditina</taxon>
        <taxon>Diplogasteromorpha</taxon>
        <taxon>Diplogasteroidea</taxon>
        <taxon>Neodiplogasteridae</taxon>
        <taxon>Pristionchus</taxon>
    </lineage>
</organism>
<dbReference type="AlphaFoldDB" id="A0AAN5D2E6"/>
<feature type="compositionally biased region" description="Basic and acidic residues" evidence="1">
    <location>
        <begin position="67"/>
        <end position="80"/>
    </location>
</feature>
<gene>
    <name evidence="2" type="ORF">PMAYCL1PPCAC_25821</name>
</gene>
<evidence type="ECO:0000313" key="2">
    <source>
        <dbReference type="EMBL" id="GMR55626.1"/>
    </source>
</evidence>
<feature type="non-terminal residue" evidence="2">
    <location>
        <position position="94"/>
    </location>
</feature>
<reference evidence="3" key="1">
    <citation type="submission" date="2022-10" db="EMBL/GenBank/DDBJ databases">
        <title>Genome assembly of Pristionchus species.</title>
        <authorList>
            <person name="Yoshida K."/>
            <person name="Sommer R.J."/>
        </authorList>
    </citation>
    <scope>NUCLEOTIDE SEQUENCE [LARGE SCALE GENOMIC DNA]</scope>
    <source>
        <strain evidence="3">RS5460</strain>
    </source>
</reference>
<feature type="non-terminal residue" evidence="2">
    <location>
        <position position="1"/>
    </location>
</feature>
<protein>
    <submittedName>
        <fullName evidence="2">Uncharacterized protein</fullName>
    </submittedName>
</protein>